<gene>
    <name evidence="2" type="ORF">Maq22A_2p42625</name>
</gene>
<dbReference type="Proteomes" id="UP000061432">
    <property type="component" value="Plasmid pMaq22A_2p"/>
</dbReference>
<dbReference type="AlphaFoldDB" id="A0A0C6FPN6"/>
<geneLocation type="plasmid" evidence="3">
    <name>pMaq22A_2p DNA</name>
</geneLocation>
<evidence type="ECO:0000313" key="2">
    <source>
        <dbReference type="EMBL" id="BAQ50253.1"/>
    </source>
</evidence>
<reference evidence="3" key="2">
    <citation type="submission" date="2015-01" db="EMBL/GenBank/DDBJ databases">
        <title>Complete genome sequence of Methylobacterium aquaticum strain 22A.</title>
        <authorList>
            <person name="Tani A."/>
            <person name="Ogura Y."/>
            <person name="Hayashi T."/>
        </authorList>
    </citation>
    <scope>NUCLEOTIDE SEQUENCE [LARGE SCALE GENOMIC DNA]</scope>
    <source>
        <strain evidence="3">MA-22A</strain>
        <plasmid evidence="3">Plasmid pMaq22A_2p DNA</plasmid>
    </source>
</reference>
<keyword evidence="2" id="KW-0614">Plasmid</keyword>
<evidence type="ECO:0000313" key="3">
    <source>
        <dbReference type="Proteomes" id="UP000061432"/>
    </source>
</evidence>
<feature type="region of interest" description="Disordered" evidence="1">
    <location>
        <begin position="161"/>
        <end position="210"/>
    </location>
</feature>
<proteinExistence type="predicted"/>
<sequence length="241" mass="24815">MPAIRNLDRPGGAATQTIGLGTGAVTSHDLDAGMPLQPVGHGRGLAVGQQVDDLATFQIAQDRAVALTAPPGPIVDAEHPRCAVCLRGSATSHEAQQRVGADRQAEAPRQACAGFTAERETEVVLEVAEAVSAACAGLGNAGEALGEDTARAMWLRVTPSPRLNRDDDAPALPGEIGQGAGVARVKTGRSLSTSWAGGGRRAGMGTDDDPVRLKVDLFDDETGGDVGQQAFGHRLRCAVRS</sequence>
<reference evidence="2 3" key="1">
    <citation type="journal article" date="2015" name="Genome Announc.">
        <title>Complete Genome Sequence of Methylobacterium aquaticum Strain 22A, Isolated from Racomitrium japonicum Moss.</title>
        <authorList>
            <person name="Tani A."/>
            <person name="Ogura Y."/>
            <person name="Hayashi T."/>
            <person name="Kimbara K."/>
        </authorList>
    </citation>
    <scope>NUCLEOTIDE SEQUENCE [LARGE SCALE GENOMIC DNA]</scope>
    <source>
        <strain evidence="2 3">MA-22A</strain>
        <plasmid evidence="3">Plasmid pMaq22A_2p DNA</plasmid>
    </source>
</reference>
<evidence type="ECO:0000256" key="1">
    <source>
        <dbReference type="SAM" id="MobiDB-lite"/>
    </source>
</evidence>
<dbReference type="EMBL" id="AP014706">
    <property type="protein sequence ID" value="BAQ50253.1"/>
    <property type="molecule type" value="Genomic_DNA"/>
</dbReference>
<protein>
    <submittedName>
        <fullName evidence="2">Uncharacterized protein</fullName>
    </submittedName>
</protein>
<dbReference type="KEGG" id="maqu:Maq22A_2p42625"/>
<name>A0A0C6FPN6_9HYPH</name>
<dbReference type="PATRIC" id="fig|270351.10.peg.7440"/>
<organism evidence="2 3">
    <name type="scientific">Methylobacterium aquaticum</name>
    <dbReference type="NCBI Taxonomy" id="270351"/>
    <lineage>
        <taxon>Bacteria</taxon>
        <taxon>Pseudomonadati</taxon>
        <taxon>Pseudomonadota</taxon>
        <taxon>Alphaproteobacteria</taxon>
        <taxon>Hyphomicrobiales</taxon>
        <taxon>Methylobacteriaceae</taxon>
        <taxon>Methylobacterium</taxon>
    </lineage>
</organism>
<accession>A0A0C6FPN6</accession>